<organism evidence="2 3">
    <name type="scientific">Methanothrix soehngenii</name>
    <name type="common">Methanosaeta concilii</name>
    <dbReference type="NCBI Taxonomy" id="2223"/>
    <lineage>
        <taxon>Archaea</taxon>
        <taxon>Methanobacteriati</taxon>
        <taxon>Methanobacteriota</taxon>
        <taxon>Stenosarchaea group</taxon>
        <taxon>Methanomicrobia</taxon>
        <taxon>Methanotrichales</taxon>
        <taxon>Methanotrichaceae</taxon>
        <taxon>Methanothrix</taxon>
    </lineage>
</organism>
<evidence type="ECO:0000256" key="1">
    <source>
        <dbReference type="SAM" id="MobiDB-lite"/>
    </source>
</evidence>
<name>A0A7K4AK89_METSH</name>
<feature type="compositionally biased region" description="Basic residues" evidence="1">
    <location>
        <begin position="43"/>
        <end position="52"/>
    </location>
</feature>
<feature type="region of interest" description="Disordered" evidence="1">
    <location>
        <begin position="1"/>
        <end position="23"/>
    </location>
</feature>
<feature type="region of interest" description="Disordered" evidence="1">
    <location>
        <begin position="33"/>
        <end position="52"/>
    </location>
</feature>
<feature type="compositionally biased region" description="Basic and acidic residues" evidence="1">
    <location>
        <begin position="33"/>
        <end position="42"/>
    </location>
</feature>
<reference evidence="2 3" key="1">
    <citation type="journal article" date="2020" name="Biotechnol. Biofuels">
        <title>New insights from the biogas microbiome by comprehensive genome-resolved metagenomics of nearly 1600 species originating from multiple anaerobic digesters.</title>
        <authorList>
            <person name="Campanaro S."/>
            <person name="Treu L."/>
            <person name="Rodriguez-R L.M."/>
            <person name="Kovalovszki A."/>
            <person name="Ziels R.M."/>
            <person name="Maus I."/>
            <person name="Zhu X."/>
            <person name="Kougias P.G."/>
            <person name="Basile A."/>
            <person name="Luo G."/>
            <person name="Schluter A."/>
            <person name="Konstantinidis K.T."/>
            <person name="Angelidaki I."/>
        </authorList>
    </citation>
    <scope>NUCLEOTIDE SEQUENCE [LARGE SCALE GENOMIC DNA]</scope>
    <source>
        <strain evidence="2">AS27yjCOA_157</strain>
    </source>
</reference>
<gene>
    <name evidence="2" type="ORF">GX426_09780</name>
</gene>
<proteinExistence type="predicted"/>
<evidence type="ECO:0000313" key="2">
    <source>
        <dbReference type="EMBL" id="NLJ23379.1"/>
    </source>
</evidence>
<comment type="caution">
    <text evidence="2">The sequence shown here is derived from an EMBL/GenBank/DDBJ whole genome shotgun (WGS) entry which is preliminary data.</text>
</comment>
<protein>
    <submittedName>
        <fullName evidence="2">Uncharacterized protein</fullName>
    </submittedName>
</protein>
<sequence length="52" mass="5600">MALMIGSALAQGTDVEDDSEGDRIVSIDKGAAAEKLAKDQSPRRKALRSLWK</sequence>
<dbReference type="AlphaFoldDB" id="A0A7K4AK89"/>
<evidence type="ECO:0000313" key="3">
    <source>
        <dbReference type="Proteomes" id="UP000544742"/>
    </source>
</evidence>
<accession>A0A7K4AK89</accession>
<dbReference type="RefSeq" id="WP_276620671.1">
    <property type="nucleotide sequence ID" value="NZ_DAITGN010000019.1"/>
</dbReference>
<dbReference type="Proteomes" id="UP000544742">
    <property type="component" value="Unassembled WGS sequence"/>
</dbReference>
<dbReference type="EMBL" id="JAAYUN010000171">
    <property type="protein sequence ID" value="NLJ23379.1"/>
    <property type="molecule type" value="Genomic_DNA"/>
</dbReference>